<proteinExistence type="predicted"/>
<gene>
    <name evidence="1" type="ORF">UFOVP380_24</name>
</gene>
<accession>A0A6J7X4Q3</accession>
<sequence>MALYTHDPKKVTLSIGGFSIEGFHEGSTLMLAPDAEVSTTTMGVDKDATRNVNTNISWTLTFSLQNGSPSNSILNGMAQGQTALPFMLKDGNTTNTLAVGTIYLKNLPSLGGALEAEGREYTMTAVDVTINFGGAA</sequence>
<organism evidence="1">
    <name type="scientific">uncultured Caudovirales phage</name>
    <dbReference type="NCBI Taxonomy" id="2100421"/>
    <lineage>
        <taxon>Viruses</taxon>
        <taxon>Duplodnaviria</taxon>
        <taxon>Heunggongvirae</taxon>
        <taxon>Uroviricota</taxon>
        <taxon>Caudoviricetes</taxon>
        <taxon>Peduoviridae</taxon>
        <taxon>Maltschvirus</taxon>
        <taxon>Maltschvirus maltsch</taxon>
    </lineage>
</organism>
<protein>
    <submittedName>
        <fullName evidence="1">Uncharacterized protein</fullName>
    </submittedName>
</protein>
<dbReference type="EMBL" id="LR798317">
    <property type="protein sequence ID" value="CAB5223254.1"/>
    <property type="molecule type" value="Genomic_DNA"/>
</dbReference>
<reference evidence="1" key="1">
    <citation type="submission" date="2020-05" db="EMBL/GenBank/DDBJ databases">
        <authorList>
            <person name="Chiriac C."/>
            <person name="Salcher M."/>
            <person name="Ghai R."/>
            <person name="Kavagutti S V."/>
        </authorList>
    </citation>
    <scope>NUCLEOTIDE SEQUENCE</scope>
</reference>
<evidence type="ECO:0000313" key="1">
    <source>
        <dbReference type="EMBL" id="CAB5223254.1"/>
    </source>
</evidence>
<name>A0A6J7X4Q3_9CAUD</name>